<feature type="chain" id="PRO_5047003377" description="Cobalt-zinc-cadmium resistance protein" evidence="2">
    <location>
        <begin position="21"/>
        <end position="118"/>
    </location>
</feature>
<organism evidence="3 4">
    <name type="scientific">Cupriavidus malaysiensis</name>
    <dbReference type="NCBI Taxonomy" id="367825"/>
    <lineage>
        <taxon>Bacteria</taxon>
        <taxon>Pseudomonadati</taxon>
        <taxon>Pseudomonadota</taxon>
        <taxon>Betaproteobacteria</taxon>
        <taxon>Burkholderiales</taxon>
        <taxon>Burkholderiaceae</taxon>
        <taxon>Cupriavidus</taxon>
    </lineage>
</organism>
<protein>
    <recommendedName>
        <fullName evidence="5">Cobalt-zinc-cadmium resistance protein</fullName>
    </recommendedName>
</protein>
<evidence type="ECO:0000313" key="4">
    <source>
        <dbReference type="Proteomes" id="UP000177515"/>
    </source>
</evidence>
<proteinExistence type="predicted"/>
<dbReference type="Proteomes" id="UP000177515">
    <property type="component" value="Chromosome 2"/>
</dbReference>
<feature type="compositionally biased region" description="Basic and acidic residues" evidence="1">
    <location>
        <begin position="44"/>
        <end position="57"/>
    </location>
</feature>
<evidence type="ECO:0000256" key="1">
    <source>
        <dbReference type="SAM" id="MobiDB-lite"/>
    </source>
</evidence>
<evidence type="ECO:0008006" key="5">
    <source>
        <dbReference type="Google" id="ProtNLM"/>
    </source>
</evidence>
<keyword evidence="4" id="KW-1185">Reference proteome</keyword>
<dbReference type="InterPro" id="IPR055013">
    <property type="entry name" value="CzcI"/>
</dbReference>
<name>A0ABN4TY61_9BURK</name>
<accession>A0ABN4TY61</accession>
<evidence type="ECO:0000256" key="2">
    <source>
        <dbReference type="SAM" id="SignalP"/>
    </source>
</evidence>
<keyword evidence="2" id="KW-0732">Signal</keyword>
<feature type="region of interest" description="Disordered" evidence="1">
    <location>
        <begin position="36"/>
        <end position="57"/>
    </location>
</feature>
<reference evidence="3 4" key="1">
    <citation type="submission" date="2016-10" db="EMBL/GenBank/DDBJ databases">
        <title>Complete genome sequences of three Cupriavidus strains isolated from various Malaysian environments.</title>
        <authorList>
            <person name="Abdullah A.A.-A."/>
            <person name="Shafie N.A.H."/>
            <person name="Lau N.S."/>
        </authorList>
    </citation>
    <scope>NUCLEOTIDE SEQUENCE [LARGE SCALE GENOMIC DNA]</scope>
    <source>
        <strain evidence="3 4">USMAA1020</strain>
    </source>
</reference>
<evidence type="ECO:0000313" key="3">
    <source>
        <dbReference type="EMBL" id="AOZ09514.1"/>
    </source>
</evidence>
<sequence>MRRILILLLALLLPLQLAWAGAAAYCGHEKGAASSRHFGHHSHAHQERTTAGHADGEGAKLPDLDCAMCHFAGSHGLVPATDWSAAPGVATLQYHPLAATWRSAPARAPDRPQWSRPA</sequence>
<dbReference type="NCBIfam" id="NF045614">
    <property type="entry name" value="efflu_CzcI_Cupr"/>
    <property type="match status" value="1"/>
</dbReference>
<gene>
    <name evidence="3" type="ORF">BKK80_27585</name>
</gene>
<feature type="signal peptide" evidence="2">
    <location>
        <begin position="1"/>
        <end position="20"/>
    </location>
</feature>
<dbReference type="EMBL" id="CP017755">
    <property type="protein sequence ID" value="AOZ09514.1"/>
    <property type="molecule type" value="Genomic_DNA"/>
</dbReference>